<dbReference type="SUPFAM" id="SSF48208">
    <property type="entry name" value="Six-hairpin glycosidases"/>
    <property type="match status" value="1"/>
</dbReference>
<evidence type="ECO:0000313" key="2">
    <source>
        <dbReference type="EMBL" id="PTL39426.1"/>
    </source>
</evidence>
<name>A0A2T4U7Q1_9BACI</name>
<dbReference type="GO" id="GO:0005975">
    <property type="term" value="P:carbohydrate metabolic process"/>
    <property type="evidence" value="ECO:0007669"/>
    <property type="project" value="InterPro"/>
</dbReference>
<evidence type="ECO:0000313" key="3">
    <source>
        <dbReference type="Proteomes" id="UP000240509"/>
    </source>
</evidence>
<comment type="caution">
    <text evidence="2">The sequence shown here is derived from an EMBL/GenBank/DDBJ whole genome shotgun (WGS) entry which is preliminary data.</text>
</comment>
<dbReference type="InterPro" id="IPR008928">
    <property type="entry name" value="6-hairpin_glycosidase_sf"/>
</dbReference>
<dbReference type="EMBL" id="PZJJ01000007">
    <property type="protein sequence ID" value="PTL39426.1"/>
    <property type="molecule type" value="Genomic_DNA"/>
</dbReference>
<reference evidence="2 3" key="1">
    <citation type="submission" date="2018-03" db="EMBL/GenBank/DDBJ databases">
        <title>Alkalicoccus saliphilus sp. nov., isolated from a mineral pool.</title>
        <authorList>
            <person name="Zhao B."/>
        </authorList>
    </citation>
    <scope>NUCLEOTIDE SEQUENCE [LARGE SCALE GENOMIC DNA]</scope>
    <source>
        <strain evidence="2 3">6AG</strain>
    </source>
</reference>
<dbReference type="AlphaFoldDB" id="A0A2T4U7Q1"/>
<feature type="domain" description="Non-reducing end beta-L-arabinofuranosidase-like GH127 catalytic" evidence="1">
    <location>
        <begin position="333"/>
        <end position="468"/>
    </location>
</feature>
<dbReference type="Gene3D" id="1.50.10.20">
    <property type="match status" value="1"/>
</dbReference>
<dbReference type="Proteomes" id="UP000240509">
    <property type="component" value="Unassembled WGS sequence"/>
</dbReference>
<dbReference type="Pfam" id="PF07944">
    <property type="entry name" value="Beta-AFase-like_GH127_cat"/>
    <property type="match status" value="1"/>
</dbReference>
<organism evidence="2 3">
    <name type="scientific">Alkalicoccus saliphilus</name>
    <dbReference type="NCBI Taxonomy" id="200989"/>
    <lineage>
        <taxon>Bacteria</taxon>
        <taxon>Bacillati</taxon>
        <taxon>Bacillota</taxon>
        <taxon>Bacilli</taxon>
        <taxon>Bacillales</taxon>
        <taxon>Bacillaceae</taxon>
        <taxon>Alkalicoccus</taxon>
    </lineage>
</organism>
<sequence length="593" mass="68425">MHAFIPRKKSCIVILKLEKDNRIFRRFTMEKTMRDLLGAVKDPAREIPRMKTGESIYRNQNGEIIIFLSISDKKGRSIVVNGTGTSFKQAAEKAAAFYHSHHSRSMQPVHLKLDLVTSVKTKGNLPVHTANLAYKRRTDGLVLNGMWEAAFLPEEVDAYGMIENKKLKRERMFRAAENRFQLHNTHLLKMLTVEDEFELAYFRTQAYFIDETGVMPLFRGHRVYRELTEGILRYAIKLPKNHYFMHSVNKDGRFLYSYDPAVGTAARGYNILRHAGTLYAMLETYECFPEEKLMKEAKKALHFLLSKVVPLSEKEDSVKVLVDKDIVKLGGNGLTIVALAKYTDVTGDEQYLPLMRSMAEWTLQTQDEKGNFSVHKQKFSTGEVSPFVSSYYPGEAMLALTRLYEVDPQEKWLDACEKQAEYLIHTRDKEETKETIEHDHWLLYALADLHEERGGEDYLNHALFIARAITASQREKREGVDPEWAGSFEMKGIPRSTPTACRSEGLGAACRLALRNGLNEEAEIFFEAMKKGILFQLQMQLRPESVMYYDYKDLCLGALHESLTSYELRNDYTQHNVSSFISCYYLMQEEFYQ</sequence>
<proteinExistence type="predicted"/>
<accession>A0A2T4U7Q1</accession>
<protein>
    <recommendedName>
        <fullName evidence="1">Non-reducing end beta-L-arabinofuranosidase-like GH127 catalytic domain-containing protein</fullName>
    </recommendedName>
</protein>
<gene>
    <name evidence="2" type="ORF">C6Y45_06245</name>
</gene>
<evidence type="ECO:0000259" key="1">
    <source>
        <dbReference type="Pfam" id="PF07944"/>
    </source>
</evidence>
<keyword evidence="3" id="KW-1185">Reference proteome</keyword>
<dbReference type="InterPro" id="IPR012878">
    <property type="entry name" value="Beta-AFase-like_GH127_cat"/>
</dbReference>